<evidence type="ECO:0000256" key="9">
    <source>
        <dbReference type="ARBA" id="ARBA00023034"/>
    </source>
</evidence>
<dbReference type="EMBL" id="BABT02000062">
    <property type="protein sequence ID" value="GAA95610.1"/>
    <property type="molecule type" value="Genomic_DNA"/>
</dbReference>
<keyword evidence="7" id="KW-0735">Signal-anchor</keyword>
<dbReference type="Gene3D" id="3.90.550.20">
    <property type="match status" value="1"/>
</dbReference>
<dbReference type="GO" id="GO:0016758">
    <property type="term" value="F:hexosyltransferase activity"/>
    <property type="evidence" value="ECO:0007669"/>
    <property type="project" value="InterPro"/>
</dbReference>
<evidence type="ECO:0000256" key="7">
    <source>
        <dbReference type="ARBA" id="ARBA00022968"/>
    </source>
</evidence>
<evidence type="ECO:0000313" key="15">
    <source>
        <dbReference type="Proteomes" id="UP000009131"/>
    </source>
</evidence>
<dbReference type="HOGENOM" id="CLU_005340_0_0_1"/>
<comment type="caution">
    <text evidence="14">The sequence shown here is derived from an EMBL/GenBank/DDBJ whole genome shotgun (WGS) entry which is preliminary data.</text>
</comment>
<evidence type="ECO:0000256" key="4">
    <source>
        <dbReference type="ARBA" id="ARBA00022676"/>
    </source>
</evidence>
<dbReference type="STRING" id="764103.G7DYF0"/>
<evidence type="ECO:0000259" key="13">
    <source>
        <dbReference type="Pfam" id="PF04572"/>
    </source>
</evidence>
<feature type="transmembrane region" description="Helical" evidence="12">
    <location>
        <begin position="257"/>
        <end position="277"/>
    </location>
</feature>
<evidence type="ECO:0000256" key="10">
    <source>
        <dbReference type="ARBA" id="ARBA00023136"/>
    </source>
</evidence>
<feature type="transmembrane region" description="Helical" evidence="12">
    <location>
        <begin position="152"/>
        <end position="174"/>
    </location>
</feature>
<dbReference type="Proteomes" id="UP000009131">
    <property type="component" value="Unassembled WGS sequence"/>
</dbReference>
<dbReference type="GO" id="GO:0034599">
    <property type="term" value="P:cellular response to oxidative stress"/>
    <property type="evidence" value="ECO:0007669"/>
    <property type="project" value="InterPro"/>
</dbReference>
<dbReference type="Pfam" id="PF04572">
    <property type="entry name" value="Gb3_synth"/>
    <property type="match status" value="1"/>
</dbReference>
<evidence type="ECO:0000256" key="2">
    <source>
        <dbReference type="ARBA" id="ARBA00008661"/>
    </source>
</evidence>
<dbReference type="InterPro" id="IPR021100">
    <property type="entry name" value="N-glycosylation_EOS1"/>
</dbReference>
<evidence type="ECO:0000313" key="14">
    <source>
        <dbReference type="EMBL" id="GAA95610.1"/>
    </source>
</evidence>
<accession>G7DYF0</accession>
<feature type="region of interest" description="Disordered" evidence="11">
    <location>
        <begin position="1"/>
        <end position="57"/>
    </location>
</feature>
<keyword evidence="4" id="KW-0328">Glycosyltransferase</keyword>
<dbReference type="Pfam" id="PF12326">
    <property type="entry name" value="EOS1"/>
    <property type="match status" value="1"/>
</dbReference>
<organism evidence="14 15">
    <name type="scientific">Mixia osmundae (strain CBS 9802 / IAM 14324 / JCM 22182 / KY 12970)</name>
    <dbReference type="NCBI Taxonomy" id="764103"/>
    <lineage>
        <taxon>Eukaryota</taxon>
        <taxon>Fungi</taxon>
        <taxon>Dikarya</taxon>
        <taxon>Basidiomycota</taxon>
        <taxon>Pucciniomycotina</taxon>
        <taxon>Mixiomycetes</taxon>
        <taxon>Mixiales</taxon>
        <taxon>Mixiaceae</taxon>
        <taxon>Mixia</taxon>
    </lineage>
</organism>
<dbReference type="InterPro" id="IPR029044">
    <property type="entry name" value="Nucleotide-diphossugar_trans"/>
</dbReference>
<keyword evidence="8 12" id="KW-1133">Transmembrane helix</keyword>
<evidence type="ECO:0000256" key="5">
    <source>
        <dbReference type="ARBA" id="ARBA00022679"/>
    </source>
</evidence>
<name>G7DYF0_MIXOS</name>
<dbReference type="InterPro" id="IPR007577">
    <property type="entry name" value="GlycoTrfase_DXD_sugar-bd_CS"/>
</dbReference>
<evidence type="ECO:0000256" key="3">
    <source>
        <dbReference type="ARBA" id="ARBA00009003"/>
    </source>
</evidence>
<feature type="compositionally biased region" description="Polar residues" evidence="11">
    <location>
        <begin position="46"/>
        <end position="56"/>
    </location>
</feature>
<reference evidence="14 15" key="1">
    <citation type="journal article" date="2011" name="J. Gen. Appl. Microbiol.">
        <title>Draft genome sequencing of the enigmatic basidiomycete Mixia osmundae.</title>
        <authorList>
            <person name="Nishida H."/>
            <person name="Nagatsuka Y."/>
            <person name="Sugiyama J."/>
        </authorList>
    </citation>
    <scope>NUCLEOTIDE SEQUENCE [LARGE SCALE GENOMIC DNA]</scope>
    <source>
        <strain evidence="15">CBS 9802 / IAM 14324 / JCM 22182 / KY 12970</strain>
    </source>
</reference>
<comment type="similarity">
    <text evidence="3">Belongs to the glycosyltransferase 32 family.</text>
</comment>
<dbReference type="OrthoDB" id="2139606at2759"/>
<dbReference type="eggNOG" id="KOG1928">
    <property type="taxonomic scope" value="Eukaryota"/>
</dbReference>
<dbReference type="AlphaFoldDB" id="G7DYF0"/>
<keyword evidence="5" id="KW-0808">Transferase</keyword>
<evidence type="ECO:0000256" key="11">
    <source>
        <dbReference type="SAM" id="MobiDB-lite"/>
    </source>
</evidence>
<keyword evidence="10 12" id="KW-0472">Membrane</keyword>
<comment type="similarity">
    <text evidence="2">Belongs to the glycosyltransferase 31 family.</text>
</comment>
<gene>
    <name evidence="14" type="primary">Mo02266</name>
    <name evidence="14" type="ORF">E5Q_02266</name>
</gene>
<dbReference type="InterPro" id="IPR007652">
    <property type="entry name" value="A1-4-GlycosylTfrase_dom"/>
</dbReference>
<evidence type="ECO:0000256" key="6">
    <source>
        <dbReference type="ARBA" id="ARBA00022692"/>
    </source>
</evidence>
<keyword evidence="9" id="KW-0333">Golgi apparatus</keyword>
<dbReference type="PANTHER" id="PTHR11214">
    <property type="entry name" value="BETA-1,3-N-ACETYLGLUCOSAMINYLTRANSFERASE"/>
    <property type="match status" value="1"/>
</dbReference>
<dbReference type="InterPro" id="IPR002659">
    <property type="entry name" value="Glyco_trans_31"/>
</dbReference>
<dbReference type="Pfam" id="PF04488">
    <property type="entry name" value="Gly_transf_sug"/>
    <property type="match status" value="1"/>
</dbReference>
<dbReference type="OMA" id="FGKMTNH"/>
<evidence type="ECO:0000256" key="1">
    <source>
        <dbReference type="ARBA" id="ARBA00004323"/>
    </source>
</evidence>
<dbReference type="GO" id="GO:0005789">
    <property type="term" value="C:endoplasmic reticulum membrane"/>
    <property type="evidence" value="ECO:0007669"/>
    <property type="project" value="InterPro"/>
</dbReference>
<dbReference type="eggNOG" id="KOG2287">
    <property type="taxonomic scope" value="Eukaryota"/>
</dbReference>
<dbReference type="InParanoid" id="G7DYF0"/>
<dbReference type="RefSeq" id="XP_014570108.1">
    <property type="nucleotide sequence ID" value="XM_014714622.1"/>
</dbReference>
<keyword evidence="15" id="KW-1185">Reference proteome</keyword>
<dbReference type="SUPFAM" id="SSF53448">
    <property type="entry name" value="Nucleotide-diphospho-sugar transferases"/>
    <property type="match status" value="1"/>
</dbReference>
<comment type="subcellular location">
    <subcellularLocation>
        <location evidence="1">Golgi apparatus membrane</location>
        <topology evidence="1">Single-pass type II membrane protein</topology>
    </subcellularLocation>
</comment>
<dbReference type="Pfam" id="PF01762">
    <property type="entry name" value="Galactosyl_T"/>
    <property type="match status" value="1"/>
</dbReference>
<protein>
    <recommendedName>
        <fullName evidence="13">Alpha 1,4-glycosyltransferase domain-containing protein</fullName>
    </recommendedName>
</protein>
<proteinExistence type="inferred from homology"/>
<feature type="transmembrane region" description="Helical" evidence="12">
    <location>
        <begin position="180"/>
        <end position="200"/>
    </location>
</feature>
<reference evidence="14 15" key="2">
    <citation type="journal article" date="2012" name="Open Biol.">
        <title>Characteristics of nucleosomes and linker DNA regions on the genome of the basidiomycete Mixia osmundae revealed by mono- and dinucleosome mapping.</title>
        <authorList>
            <person name="Nishida H."/>
            <person name="Kondo S."/>
            <person name="Matsumoto T."/>
            <person name="Suzuki Y."/>
            <person name="Yoshikawa H."/>
            <person name="Taylor T.D."/>
            <person name="Sugiyama J."/>
        </authorList>
    </citation>
    <scope>NUCLEOTIDE SEQUENCE [LARGE SCALE GENOMIC DNA]</scope>
    <source>
        <strain evidence="15">CBS 9802 / IAM 14324 / JCM 22182 / KY 12970</strain>
    </source>
</reference>
<keyword evidence="6 12" id="KW-0812">Transmembrane</keyword>
<evidence type="ECO:0000256" key="8">
    <source>
        <dbReference type="ARBA" id="ARBA00022989"/>
    </source>
</evidence>
<evidence type="ECO:0000256" key="12">
    <source>
        <dbReference type="SAM" id="Phobius"/>
    </source>
</evidence>
<sequence length="1109" mass="123706">MAILESLRKRTIGQPAEPDGEPPSSSDSEFAPRLPTARGAPASKLSPWQKTATSQRPGVPAIGADRLLFVLTALSIVPGSFGTLWCLRQAWQDPRMLRLAHPDAVGGFRQASALRADYVLGAIWAAASAVWCYRMTYGLLRRWLIYYDLLPAMLRLTSFQVICWPLTRFTIGFVSLDQPILGWMICAYSAAISSTVVVWLTSNLASSAPDAKSARNGKTKQRGVASWATGITARAKTSTRTSRPGRRLQFDLVMQKTVLPLFALTMLTVIHLLWQGWSRQANLPASQSTLMTAQEGTALSFAATNASIPIPEAAVRVLVVVTSSWLAKSIAVRQTFRRSSALLIPPASPSVSITYRFVLGEAPISLTESALASVRAEASLHDDVIFLPCSDGYNDLSQKTFESLRWSHGHVFDFLVKTDDDMFVRFDTLAEELAAIGPRKLYWRGLGYWDIPPIRDPSNKNAAFDYDLPLFPPFTAGALYILSRDVVALVAAPKGPRRFTRNEDQSLGVWLHPFGIKPIHDHRIQQAQVCENDMIAKHFSSHYAEPGNTTALDMYANVQAGRPLCQGFLQSWCGICYASCRGRKNHWRDWGFECDEFKGITLLNNPAKQAIASKPEELMRVAPADLGAMGTPNDPWILPGLLTHHSSTLSETEDWHLLTMLCWTTPPATFQERHYQAIETIWVHEPRAVICMLSTSLPDDFFHSYTQAGYAIHIIPISAQLLLAQEWYLGPESRQWLESWDRWSTGRFFYSHLTDFLRFSFLHRYGGTYLDMDAPIVRAPPDPAMEFIGADYSTEAEDLSWTLDEDRMYLAPGVMRFRRGWTMFREISEHAFSGIYSPECFNCVGPRAITSYIKPRRRQYELGGLTILPSNILYPKNWVHARELVEVRDRYVAELELREISRESWSIHLFGKMTNHLKIHSNSTIGVALAAYALDIPRPASRLSTASDELGMAIAASPLKLVYPMQYTYRSRLVLARSGHRLAIWSGSSDGAFDGEDKIFLRGGLLPRVDTAEVTVLTRYGKVSLSGATTGLRASADGDSGLYDAQQGGSQHIRLMLRDATLRDVNVLLGSVIYLPPRQKTAQDDLLVSVIFGEESVAANVQVSLELQQ</sequence>
<feature type="domain" description="Alpha 1,4-glycosyltransferase" evidence="13">
    <location>
        <begin position="834"/>
        <end position="927"/>
    </location>
</feature>
<dbReference type="Gene3D" id="3.90.550.50">
    <property type="match status" value="1"/>
</dbReference>
<dbReference type="GO" id="GO:0000139">
    <property type="term" value="C:Golgi membrane"/>
    <property type="evidence" value="ECO:0007669"/>
    <property type="project" value="UniProtKB-SubCell"/>
</dbReference>